<dbReference type="OrthoDB" id="3078238at2"/>
<proteinExistence type="predicted"/>
<dbReference type="Pfam" id="PF00109">
    <property type="entry name" value="ketoacyl-synt"/>
    <property type="match status" value="1"/>
</dbReference>
<dbReference type="EMBL" id="FCOL02000005">
    <property type="protein sequence ID" value="SAL29084.1"/>
    <property type="molecule type" value="Genomic_DNA"/>
</dbReference>
<dbReference type="Proteomes" id="UP000054925">
    <property type="component" value="Unassembled WGS sequence"/>
</dbReference>
<gene>
    <name evidence="2" type="ORF">AWB67_01232</name>
</gene>
<name>A0A158GAC3_9BURK</name>
<evidence type="ECO:0000313" key="2">
    <source>
        <dbReference type="EMBL" id="SAL29084.1"/>
    </source>
</evidence>
<dbReference type="Gene3D" id="3.40.47.10">
    <property type="match status" value="1"/>
</dbReference>
<sequence length="360" mass="37607">MTSSVSAEHGAFVVCGLGATTPLGRTAWSSGAAVRAGISGFTQHPFMVDADGEPMHVAACAWLPPDASVVARMSDCLVGAIRGALRDSSANGGPQPAWKIALFVGFPAERPGVPADIGERLRDALEDDFPQAFIRTSFARGGHAAGFALLRQAQKLLAAGSADACLIAATDSYLEPDTLEWLEMTEQLHGAAPRNNAWGFIPGEGAGAVLVATREAARRHGITPLAEVVATALAREDKLIRTSEVCVGRGLTNAFQTALADLPAGARITDVVCDMNGDPYRADEFAFAVLRTRERFLTPSEFVAPADCWGDVGAASAPLLLVLTVIALYKAYSNGAAALVWCSSDTGERGAALIARVSSR</sequence>
<evidence type="ECO:0000259" key="1">
    <source>
        <dbReference type="Pfam" id="PF00109"/>
    </source>
</evidence>
<accession>A0A158GAC3</accession>
<dbReference type="GO" id="GO:0016746">
    <property type="term" value="F:acyltransferase activity"/>
    <property type="evidence" value="ECO:0007669"/>
    <property type="project" value="InterPro"/>
</dbReference>
<dbReference type="SUPFAM" id="SSF53901">
    <property type="entry name" value="Thiolase-like"/>
    <property type="match status" value="2"/>
</dbReference>
<keyword evidence="3" id="KW-1185">Reference proteome</keyword>
<feature type="domain" description="Beta-ketoacyl synthase-like N-terminal" evidence="1">
    <location>
        <begin position="144"/>
        <end position="216"/>
    </location>
</feature>
<evidence type="ECO:0000313" key="3">
    <source>
        <dbReference type="Proteomes" id="UP000054925"/>
    </source>
</evidence>
<dbReference type="AlphaFoldDB" id="A0A158GAC3"/>
<reference evidence="2" key="1">
    <citation type="submission" date="2016-01" db="EMBL/GenBank/DDBJ databases">
        <authorList>
            <person name="Peeters C."/>
        </authorList>
    </citation>
    <scope>NUCLEOTIDE SEQUENCE [LARGE SCALE GENOMIC DNA]</scope>
    <source>
        <strain evidence="2">LMG 22937</strain>
    </source>
</reference>
<dbReference type="InterPro" id="IPR016039">
    <property type="entry name" value="Thiolase-like"/>
</dbReference>
<organism evidence="2 3">
    <name type="scientific">Caballeronia terrestris</name>
    <dbReference type="NCBI Taxonomy" id="1226301"/>
    <lineage>
        <taxon>Bacteria</taxon>
        <taxon>Pseudomonadati</taxon>
        <taxon>Pseudomonadota</taxon>
        <taxon>Betaproteobacteria</taxon>
        <taxon>Burkholderiales</taxon>
        <taxon>Burkholderiaceae</taxon>
        <taxon>Caballeronia</taxon>
    </lineage>
</organism>
<protein>
    <submittedName>
        <fullName evidence="2">3-oxoacyl-(Acyl carrier protein) synthase</fullName>
    </submittedName>
</protein>
<dbReference type="InterPro" id="IPR014030">
    <property type="entry name" value="Ketoacyl_synth_N"/>
</dbReference>
<comment type="caution">
    <text evidence="2">The sequence shown here is derived from an EMBL/GenBank/DDBJ whole genome shotgun (WGS) entry which is preliminary data.</text>
</comment>
<dbReference type="RefSeq" id="WP_125477556.1">
    <property type="nucleotide sequence ID" value="NZ_FCOL02000005.1"/>
</dbReference>